<keyword evidence="2" id="KW-0732">Signal</keyword>
<evidence type="ECO:0000313" key="4">
    <source>
        <dbReference type="Proteomes" id="UP001362999"/>
    </source>
</evidence>
<feature type="compositionally biased region" description="Polar residues" evidence="1">
    <location>
        <begin position="81"/>
        <end position="126"/>
    </location>
</feature>
<keyword evidence="4" id="KW-1185">Reference proteome</keyword>
<dbReference type="EMBL" id="JAWWNJ010000024">
    <property type="protein sequence ID" value="KAK7031569.1"/>
    <property type="molecule type" value="Genomic_DNA"/>
</dbReference>
<evidence type="ECO:0000256" key="2">
    <source>
        <dbReference type="SAM" id="SignalP"/>
    </source>
</evidence>
<feature type="compositionally biased region" description="Basic and acidic residues" evidence="1">
    <location>
        <begin position="50"/>
        <end position="62"/>
    </location>
</feature>
<gene>
    <name evidence="3" type="ORF">R3P38DRAFT_3507164</name>
</gene>
<feature type="chain" id="PRO_5043407250" evidence="2">
    <location>
        <begin position="28"/>
        <end position="225"/>
    </location>
</feature>
<dbReference type="Proteomes" id="UP001362999">
    <property type="component" value="Unassembled WGS sequence"/>
</dbReference>
<protein>
    <submittedName>
        <fullName evidence="3">Uncharacterized protein</fullName>
    </submittedName>
</protein>
<comment type="caution">
    <text evidence="3">The sequence shown here is derived from an EMBL/GenBank/DDBJ whole genome shotgun (WGS) entry which is preliminary data.</text>
</comment>
<proteinExistence type="predicted"/>
<organism evidence="3 4">
    <name type="scientific">Favolaschia claudopus</name>
    <dbReference type="NCBI Taxonomy" id="2862362"/>
    <lineage>
        <taxon>Eukaryota</taxon>
        <taxon>Fungi</taxon>
        <taxon>Dikarya</taxon>
        <taxon>Basidiomycota</taxon>
        <taxon>Agaricomycotina</taxon>
        <taxon>Agaricomycetes</taxon>
        <taxon>Agaricomycetidae</taxon>
        <taxon>Agaricales</taxon>
        <taxon>Marasmiineae</taxon>
        <taxon>Mycenaceae</taxon>
        <taxon>Favolaschia</taxon>
    </lineage>
</organism>
<evidence type="ECO:0000256" key="1">
    <source>
        <dbReference type="SAM" id="MobiDB-lite"/>
    </source>
</evidence>
<accession>A0AAW0BXG3</accession>
<dbReference type="AlphaFoldDB" id="A0AAW0BXG3"/>
<reference evidence="3 4" key="1">
    <citation type="journal article" date="2024" name="J Genomics">
        <title>Draft genome sequencing and assembly of Favolaschia claudopus CIRM-BRFM 2984 isolated from oak limbs.</title>
        <authorList>
            <person name="Navarro D."/>
            <person name="Drula E."/>
            <person name="Chaduli D."/>
            <person name="Cazenave R."/>
            <person name="Ahrendt S."/>
            <person name="Wang J."/>
            <person name="Lipzen A."/>
            <person name="Daum C."/>
            <person name="Barry K."/>
            <person name="Grigoriev I.V."/>
            <person name="Favel A."/>
            <person name="Rosso M.N."/>
            <person name="Martin F."/>
        </authorList>
    </citation>
    <scope>NUCLEOTIDE SEQUENCE [LARGE SCALE GENOMIC DNA]</scope>
    <source>
        <strain evidence="3 4">CIRM-BRFM 2984</strain>
    </source>
</reference>
<feature type="region of interest" description="Disordered" evidence="1">
    <location>
        <begin position="26"/>
        <end position="141"/>
    </location>
</feature>
<sequence>MASSQRLFASPSFVLVLIAQQLSRVSGSTRQGFHRKPQGYKFSTSRPQRRNQDRKSRFKLQDSARQGYKLQDLKSRLQDARSASTSRSQDSLNASKLQPQGLNPRLQTRVNASSRVSEAGASTLQLQRRKSHFKGPSTLQDGLGSTKIARISRIQSSKRQKYCEKTIARYPKQSERCVWEGKREDRETERHEFILSMGLLAATLYAARGEARRRLVKAQSLASCL</sequence>
<feature type="signal peptide" evidence="2">
    <location>
        <begin position="1"/>
        <end position="27"/>
    </location>
</feature>
<name>A0AAW0BXG3_9AGAR</name>
<evidence type="ECO:0000313" key="3">
    <source>
        <dbReference type="EMBL" id="KAK7031569.1"/>
    </source>
</evidence>